<gene>
    <name evidence="2" type="primary">107371861</name>
</gene>
<feature type="compositionally biased region" description="Basic and acidic residues" evidence="1">
    <location>
        <begin position="136"/>
        <end position="152"/>
    </location>
</feature>
<feature type="compositionally biased region" description="Acidic residues" evidence="1">
    <location>
        <begin position="268"/>
        <end position="282"/>
    </location>
</feature>
<reference evidence="3" key="1">
    <citation type="submission" date="2011-08" db="EMBL/GenBank/DDBJ databases">
        <authorList>
            <person name="Rombauts S."/>
        </authorList>
    </citation>
    <scope>NUCLEOTIDE SEQUENCE</scope>
    <source>
        <strain evidence="3">London</strain>
    </source>
</reference>
<dbReference type="Pfam" id="PF15335">
    <property type="entry name" value="CAAP1"/>
    <property type="match status" value="1"/>
</dbReference>
<feature type="compositionally biased region" description="Basic and acidic residues" evidence="1">
    <location>
        <begin position="246"/>
        <end position="256"/>
    </location>
</feature>
<dbReference type="EnsemblMetazoa" id="tetur02g13420.1">
    <property type="protein sequence ID" value="tetur02g13420.1"/>
    <property type="gene ID" value="tetur02g13420"/>
</dbReference>
<accession>T1JXV8</accession>
<dbReference type="AlphaFoldDB" id="T1JXV8"/>
<feature type="compositionally biased region" description="Low complexity" evidence="1">
    <location>
        <begin position="157"/>
        <end position="168"/>
    </location>
</feature>
<dbReference type="EMBL" id="CAEY01000835">
    <property type="status" value="NOT_ANNOTATED_CDS"/>
    <property type="molecule type" value="Genomic_DNA"/>
</dbReference>
<proteinExistence type="predicted"/>
<dbReference type="GO" id="GO:0042981">
    <property type="term" value="P:regulation of apoptotic process"/>
    <property type="evidence" value="ECO:0007669"/>
    <property type="project" value="InterPro"/>
</dbReference>
<evidence type="ECO:0000313" key="2">
    <source>
        <dbReference type="EnsemblMetazoa" id="tetur02g13420.1"/>
    </source>
</evidence>
<dbReference type="Proteomes" id="UP000015104">
    <property type="component" value="Unassembled WGS sequence"/>
</dbReference>
<protein>
    <submittedName>
        <fullName evidence="2">Uncharacterized protein</fullName>
    </submittedName>
</protein>
<dbReference type="InterPro" id="IPR038991">
    <property type="entry name" value="CAAP1"/>
</dbReference>
<evidence type="ECO:0000313" key="3">
    <source>
        <dbReference type="Proteomes" id="UP000015104"/>
    </source>
</evidence>
<feature type="region of interest" description="Disordered" evidence="1">
    <location>
        <begin position="204"/>
        <end position="326"/>
    </location>
</feature>
<evidence type="ECO:0000256" key="1">
    <source>
        <dbReference type="SAM" id="MobiDB-lite"/>
    </source>
</evidence>
<keyword evidence="3" id="KW-1185">Reference proteome</keyword>
<dbReference type="HOGENOM" id="CLU_853456_0_0_1"/>
<sequence length="326" mass="36752">MVGQNRKLKWSLDDLDLTQPIEPLSRLINEPEKLIDEVFKIAAQYLPKDIVPASLKDIPTVELKKLCLEQLKKVEHQTLLNILSNESDDPTDLTQTHLADVKDGEKTTLNVDQVKTKEAKDVEIQVEMNCIPSESEVAHCSKADEKSTKSESKGIPSETASTSNETTNLDSILDQAEMEIRELELRAQAIRELLKKHEEADNAIKATESQKDSRKRQKIDSSLSHETKNTSKIETKTDSAKAVNLRKGEKSKESKVTSRLTRNPVSMIEEEETGEEQQDESNGESNELGRKVKQRRSLDESAKETNIMMQVNNDSDDSIDRELKGE</sequence>
<feature type="region of interest" description="Disordered" evidence="1">
    <location>
        <begin position="135"/>
        <end position="169"/>
    </location>
</feature>
<organism evidence="2 3">
    <name type="scientific">Tetranychus urticae</name>
    <name type="common">Two-spotted spider mite</name>
    <dbReference type="NCBI Taxonomy" id="32264"/>
    <lineage>
        <taxon>Eukaryota</taxon>
        <taxon>Metazoa</taxon>
        <taxon>Ecdysozoa</taxon>
        <taxon>Arthropoda</taxon>
        <taxon>Chelicerata</taxon>
        <taxon>Arachnida</taxon>
        <taxon>Acari</taxon>
        <taxon>Acariformes</taxon>
        <taxon>Trombidiformes</taxon>
        <taxon>Prostigmata</taxon>
        <taxon>Eleutherengona</taxon>
        <taxon>Raphignathae</taxon>
        <taxon>Tetranychoidea</taxon>
        <taxon>Tetranychidae</taxon>
        <taxon>Tetranychus</taxon>
    </lineage>
</organism>
<reference evidence="2" key="2">
    <citation type="submission" date="2015-06" db="UniProtKB">
        <authorList>
            <consortium name="EnsemblMetazoa"/>
        </authorList>
    </citation>
    <scope>IDENTIFICATION</scope>
</reference>
<name>T1JXV8_TETUR</name>
<feature type="compositionally biased region" description="Basic and acidic residues" evidence="1">
    <location>
        <begin position="223"/>
        <end position="239"/>
    </location>
</feature>